<dbReference type="PANTHER" id="PTHR33710">
    <property type="entry name" value="BNAC02G09200D PROTEIN"/>
    <property type="match status" value="1"/>
</dbReference>
<dbReference type="Gene3D" id="3.60.10.10">
    <property type="entry name" value="Endonuclease/exonuclease/phosphatase"/>
    <property type="match status" value="1"/>
</dbReference>
<dbReference type="SUPFAM" id="SSF56219">
    <property type="entry name" value="DNase I-like"/>
    <property type="match status" value="1"/>
</dbReference>
<dbReference type="PANTHER" id="PTHR33710:SF64">
    <property type="entry name" value="ENDONUCLEASE_EXONUCLEASE_PHOSPHATASE DOMAIN-CONTAINING PROTEIN"/>
    <property type="match status" value="1"/>
</dbReference>
<dbReference type="InterPro" id="IPR036691">
    <property type="entry name" value="Endo/exonu/phosph_ase_sf"/>
</dbReference>
<evidence type="ECO:0000313" key="1">
    <source>
        <dbReference type="Proteomes" id="UP000515211"/>
    </source>
</evidence>
<sequence length="228" mass="26726">MLGLVETKLQVVTKFDVVRIWESDAVGWDFVELEGTSGGLLLMWDEMLFRMSNCYKGEGWLCVEGVLMKNEFHCAFCLVYGPHTRVEKLAVWEELSFIAGLCQVPICYMGDFNEVLQVDERKNQDKLTTSAEEFKSWIQDMQLVDLPLNDRKFTWYRDGSYSRIDRVLVSVEWTEEFPEIRLKGGPRGLSNHCPIIVEDTKYRGGPYPFRTLHSWFTHERFLRMVKEE</sequence>
<proteinExistence type="predicted"/>
<reference evidence="2" key="2">
    <citation type="submission" date="2025-08" db="UniProtKB">
        <authorList>
            <consortium name="RefSeq"/>
        </authorList>
    </citation>
    <scope>IDENTIFICATION</scope>
    <source>
        <tissue evidence="2">Whole plant</tissue>
    </source>
</reference>
<dbReference type="RefSeq" id="XP_015949698.1">
    <property type="nucleotide sequence ID" value="XM_016094212.1"/>
</dbReference>
<keyword evidence="1" id="KW-1185">Reference proteome</keyword>
<organism evidence="1 2">
    <name type="scientific">Arachis duranensis</name>
    <name type="common">Wild peanut</name>
    <dbReference type="NCBI Taxonomy" id="130453"/>
    <lineage>
        <taxon>Eukaryota</taxon>
        <taxon>Viridiplantae</taxon>
        <taxon>Streptophyta</taxon>
        <taxon>Embryophyta</taxon>
        <taxon>Tracheophyta</taxon>
        <taxon>Spermatophyta</taxon>
        <taxon>Magnoliopsida</taxon>
        <taxon>eudicotyledons</taxon>
        <taxon>Gunneridae</taxon>
        <taxon>Pentapetalae</taxon>
        <taxon>rosids</taxon>
        <taxon>fabids</taxon>
        <taxon>Fabales</taxon>
        <taxon>Fabaceae</taxon>
        <taxon>Papilionoideae</taxon>
        <taxon>50 kb inversion clade</taxon>
        <taxon>dalbergioids sensu lato</taxon>
        <taxon>Dalbergieae</taxon>
        <taxon>Pterocarpus clade</taxon>
        <taxon>Arachis</taxon>
    </lineage>
</organism>
<evidence type="ECO:0000313" key="2">
    <source>
        <dbReference type="RefSeq" id="XP_015949698.1"/>
    </source>
</evidence>
<dbReference type="GeneID" id="107474585"/>
<dbReference type="OrthoDB" id="1750912at2759"/>
<protein>
    <submittedName>
        <fullName evidence="2">Uncharacterized protein LOC107474585</fullName>
    </submittedName>
</protein>
<name>A0A6P4CE13_ARADU</name>
<reference evidence="1" key="1">
    <citation type="journal article" date="2016" name="Nat. Genet.">
        <title>The genome sequences of Arachis duranensis and Arachis ipaensis, the diploid ancestors of cultivated peanut.</title>
        <authorList>
            <person name="Bertioli D.J."/>
            <person name="Cannon S.B."/>
            <person name="Froenicke L."/>
            <person name="Huang G."/>
            <person name="Farmer A.D."/>
            <person name="Cannon E.K."/>
            <person name="Liu X."/>
            <person name="Gao D."/>
            <person name="Clevenger J."/>
            <person name="Dash S."/>
            <person name="Ren L."/>
            <person name="Moretzsohn M.C."/>
            <person name="Shirasawa K."/>
            <person name="Huang W."/>
            <person name="Vidigal B."/>
            <person name="Abernathy B."/>
            <person name="Chu Y."/>
            <person name="Niederhuth C.E."/>
            <person name="Umale P."/>
            <person name="Araujo A.C."/>
            <person name="Kozik A."/>
            <person name="Kim K.D."/>
            <person name="Burow M.D."/>
            <person name="Varshney R.K."/>
            <person name="Wang X."/>
            <person name="Zhang X."/>
            <person name="Barkley N."/>
            <person name="Guimaraes P.M."/>
            <person name="Isobe S."/>
            <person name="Guo B."/>
            <person name="Liao B."/>
            <person name="Stalker H.T."/>
            <person name="Schmitz R.J."/>
            <person name="Scheffler B.E."/>
            <person name="Leal-Bertioli S.C."/>
            <person name="Xun X."/>
            <person name="Jackson S.A."/>
            <person name="Michelmore R."/>
            <person name="Ozias-Akins P."/>
        </authorList>
    </citation>
    <scope>NUCLEOTIDE SEQUENCE [LARGE SCALE GENOMIC DNA]</scope>
    <source>
        <strain evidence="1">cv. V14167</strain>
    </source>
</reference>
<dbReference type="AlphaFoldDB" id="A0A6P4CE13"/>
<dbReference type="KEGG" id="adu:107474585"/>
<accession>A0A6P4CE13</accession>
<dbReference type="Proteomes" id="UP000515211">
    <property type="component" value="Chromosome 3"/>
</dbReference>
<gene>
    <name evidence="2" type="primary">LOC107474585</name>
</gene>